<reference evidence="3 4" key="1">
    <citation type="submission" date="2023-12" db="EMBL/GenBank/DDBJ databases">
        <title>A high-quality genome assembly for Dillenia turbinata (Dilleniales).</title>
        <authorList>
            <person name="Chanderbali A."/>
        </authorList>
    </citation>
    <scope>NUCLEOTIDE SEQUENCE [LARGE SCALE GENOMIC DNA]</scope>
    <source>
        <strain evidence="3">LSX21</strain>
        <tissue evidence="3">Leaf</tissue>
    </source>
</reference>
<dbReference type="SUPFAM" id="SSF51735">
    <property type="entry name" value="NAD(P)-binding Rossmann-fold domains"/>
    <property type="match status" value="1"/>
</dbReference>
<dbReference type="PANTHER" id="PTHR10366:SF852">
    <property type="entry name" value="CINNAMOYL-COA REDUCTASE CAD2"/>
    <property type="match status" value="1"/>
</dbReference>
<evidence type="ECO:0000313" key="3">
    <source>
        <dbReference type="EMBL" id="KAK6925593.1"/>
    </source>
</evidence>
<dbReference type="GO" id="GO:0016616">
    <property type="term" value="F:oxidoreductase activity, acting on the CH-OH group of donors, NAD or NADP as acceptor"/>
    <property type="evidence" value="ECO:0007669"/>
    <property type="project" value="TreeGrafter"/>
</dbReference>
<keyword evidence="1" id="KW-0521">NADP</keyword>
<dbReference type="Proteomes" id="UP001370490">
    <property type="component" value="Unassembled WGS sequence"/>
</dbReference>
<protein>
    <recommendedName>
        <fullName evidence="5">3-beta hydroxysteroid dehydrogenase/isomerase domain-containing protein</fullName>
    </recommendedName>
</protein>
<dbReference type="Gene3D" id="3.40.50.720">
    <property type="entry name" value="NAD(P)-binding Rossmann-like Domain"/>
    <property type="match status" value="2"/>
</dbReference>
<proteinExistence type="predicted"/>
<dbReference type="AlphaFoldDB" id="A0AAN8Z9N5"/>
<evidence type="ECO:0000256" key="1">
    <source>
        <dbReference type="ARBA" id="ARBA00022857"/>
    </source>
</evidence>
<accession>A0AAN8Z9N5</accession>
<dbReference type="PANTHER" id="PTHR10366">
    <property type="entry name" value="NAD DEPENDENT EPIMERASE/DEHYDRATASE"/>
    <property type="match status" value="1"/>
</dbReference>
<evidence type="ECO:0000313" key="4">
    <source>
        <dbReference type="Proteomes" id="UP001370490"/>
    </source>
</evidence>
<dbReference type="InterPro" id="IPR036291">
    <property type="entry name" value="NAD(P)-bd_dom_sf"/>
</dbReference>
<name>A0AAN8Z9N5_9MAGN</name>
<keyword evidence="2" id="KW-0560">Oxidoreductase</keyword>
<gene>
    <name evidence="3" type="ORF">RJ641_007312</name>
</gene>
<dbReference type="EMBL" id="JBAMMX010000015">
    <property type="protein sequence ID" value="KAK6925593.1"/>
    <property type="molecule type" value="Genomic_DNA"/>
</dbReference>
<keyword evidence="4" id="KW-1185">Reference proteome</keyword>
<evidence type="ECO:0008006" key="5">
    <source>
        <dbReference type="Google" id="ProtNLM"/>
    </source>
</evidence>
<organism evidence="3 4">
    <name type="scientific">Dillenia turbinata</name>
    <dbReference type="NCBI Taxonomy" id="194707"/>
    <lineage>
        <taxon>Eukaryota</taxon>
        <taxon>Viridiplantae</taxon>
        <taxon>Streptophyta</taxon>
        <taxon>Embryophyta</taxon>
        <taxon>Tracheophyta</taxon>
        <taxon>Spermatophyta</taxon>
        <taxon>Magnoliopsida</taxon>
        <taxon>eudicotyledons</taxon>
        <taxon>Gunneridae</taxon>
        <taxon>Pentapetalae</taxon>
        <taxon>Dilleniales</taxon>
        <taxon>Dilleniaceae</taxon>
        <taxon>Dillenia</taxon>
    </lineage>
</organism>
<comment type="caution">
    <text evidence="3">The sequence shown here is derived from an EMBL/GenBank/DDBJ whole genome shotgun (WGS) entry which is preliminary data.</text>
</comment>
<sequence length="244" mass="27159">MAVEDPYGNWSFIICCTFNGTKRTLSEANTLFEEYSKRLEHLISLDGAKERLQLVKANLLEEGAFDSIVDGCDGVFHTTSPFTTGAIDSQFDHFAAIGQLLLPHTNFLESNICIAFTVASSVTHVLNIPISLLFLPHFPCTPIGPFTQSAPSNFPPIGAKVYLNASYGWFNIKDVANAYIHMKIQTPMEATRQLRLLCADDKPFSPTFLVSKEKAKSLGIYFIPLEVGLNETIDILKEKKFINF</sequence>
<dbReference type="InterPro" id="IPR050425">
    <property type="entry name" value="NAD(P)_dehydrat-like"/>
</dbReference>
<evidence type="ECO:0000256" key="2">
    <source>
        <dbReference type="ARBA" id="ARBA00023002"/>
    </source>
</evidence>